<evidence type="ECO:0000256" key="7">
    <source>
        <dbReference type="PIRSR" id="PIRSR000106-3"/>
    </source>
</evidence>
<dbReference type="SUPFAM" id="SSF51735">
    <property type="entry name" value="NAD(P)-binding Rossmann-fold domains"/>
    <property type="match status" value="1"/>
</dbReference>
<feature type="binding site" evidence="7">
    <location>
        <position position="154"/>
    </location>
    <ligand>
        <name>a divalent metal cation</name>
        <dbReference type="ChEBI" id="CHEBI:60240"/>
    </ligand>
</feature>
<dbReference type="PROSITE" id="PS00331">
    <property type="entry name" value="MALIC_ENZYMES"/>
    <property type="match status" value="1"/>
</dbReference>
<gene>
    <name evidence="10" type="ORF">A4H02_05355</name>
</gene>
<accession>A0A1E3G440</accession>
<organism evidence="10 11">
    <name type="scientific">Fervidobacterium thailandense</name>
    <dbReference type="NCBI Taxonomy" id="1008305"/>
    <lineage>
        <taxon>Bacteria</taxon>
        <taxon>Thermotogati</taxon>
        <taxon>Thermotogota</taxon>
        <taxon>Thermotogae</taxon>
        <taxon>Thermotogales</taxon>
        <taxon>Fervidobacteriaceae</taxon>
        <taxon>Fervidobacterium</taxon>
    </lineage>
</organism>
<dbReference type="Pfam" id="PF00390">
    <property type="entry name" value="malic"/>
    <property type="match status" value="1"/>
</dbReference>
<dbReference type="Gene3D" id="3.40.50.720">
    <property type="entry name" value="NAD(P)-binding Rossmann-like Domain"/>
    <property type="match status" value="1"/>
</dbReference>
<dbReference type="InterPro" id="IPR012301">
    <property type="entry name" value="Malic_N_dom"/>
</dbReference>
<keyword evidence="11" id="KW-1185">Reference proteome</keyword>
<dbReference type="SUPFAM" id="SSF53223">
    <property type="entry name" value="Aminoacid dehydrogenase-like, N-terminal domain"/>
    <property type="match status" value="1"/>
</dbReference>
<dbReference type="RefSeq" id="WP_069293141.1">
    <property type="nucleotide sequence ID" value="NZ_CP140110.1"/>
</dbReference>
<feature type="active site" description="Proton donor" evidence="5">
    <location>
        <position position="31"/>
    </location>
</feature>
<dbReference type="GO" id="GO:0016616">
    <property type="term" value="F:oxidoreductase activity, acting on the CH-OH group of donors, NAD or NADP as acceptor"/>
    <property type="evidence" value="ECO:0007669"/>
    <property type="project" value="InterPro"/>
</dbReference>
<name>A0A1E3G440_9BACT</name>
<evidence type="ECO:0000256" key="5">
    <source>
        <dbReference type="PIRSR" id="PIRSR000106-1"/>
    </source>
</evidence>
<dbReference type="STRING" id="1008305.A4H02_05355"/>
<evidence type="ECO:0000256" key="2">
    <source>
        <dbReference type="ARBA" id="ARBA00008785"/>
    </source>
</evidence>
<dbReference type="InterPro" id="IPR015884">
    <property type="entry name" value="Malic_enzyme_CS"/>
</dbReference>
<dbReference type="OrthoDB" id="9805787at2"/>
<dbReference type="InterPro" id="IPR045213">
    <property type="entry name" value="Malic_NAD-bd_bact_type"/>
</dbReference>
<dbReference type="SMART" id="SM01274">
    <property type="entry name" value="malic"/>
    <property type="match status" value="1"/>
</dbReference>
<feature type="binding site" evidence="7">
    <location>
        <position position="129"/>
    </location>
    <ligand>
        <name>a divalent metal cation</name>
        <dbReference type="ChEBI" id="CHEBI:60240"/>
    </ligand>
</feature>
<dbReference type="InterPro" id="IPR036291">
    <property type="entry name" value="NAD(P)-bd_dom_sf"/>
</dbReference>
<evidence type="ECO:0000259" key="8">
    <source>
        <dbReference type="SMART" id="SM00919"/>
    </source>
</evidence>
<comment type="caution">
    <text evidence="10">The sequence shown here is derived from an EMBL/GenBank/DDBJ whole genome shotgun (WGS) entry which is preliminary data.</text>
</comment>
<feature type="domain" description="Malic enzyme N-terminal" evidence="9">
    <location>
        <begin position="11"/>
        <end position="143"/>
    </location>
</feature>
<dbReference type="PANTHER" id="PTHR43237:SF4">
    <property type="entry name" value="NADP-DEPENDENT MALIC ENZYME"/>
    <property type="match status" value="1"/>
</dbReference>
<reference evidence="11" key="1">
    <citation type="submission" date="2016-04" db="EMBL/GenBank/DDBJ databases">
        <title>The genome sequence project of a novel Fervidobacterium isolate from a hot spring in Thailand.</title>
        <authorList>
            <person name="Gonzalez J.M."/>
            <person name="Cuecas A."/>
            <person name="Kanoksilapatham W."/>
        </authorList>
    </citation>
    <scope>NUCLEOTIDE SEQUENCE [LARGE SCALE GENOMIC DNA]</scope>
    <source>
        <strain evidence="11">FC2004</strain>
    </source>
</reference>
<dbReference type="CDD" id="cd05311">
    <property type="entry name" value="NAD_bind_2_malic_enz"/>
    <property type="match status" value="1"/>
</dbReference>
<dbReference type="InterPro" id="IPR001891">
    <property type="entry name" value="Malic_OxRdtase"/>
</dbReference>
<feature type="binding site" evidence="6">
    <location>
        <position position="279"/>
    </location>
    <ligand>
        <name>(S)-malate</name>
        <dbReference type="ChEBI" id="CHEBI:15589"/>
    </ligand>
</feature>
<proteinExistence type="inferred from homology"/>
<evidence type="ECO:0000313" key="10">
    <source>
        <dbReference type="EMBL" id="ODN30458.1"/>
    </source>
</evidence>
<dbReference type="GO" id="GO:0004470">
    <property type="term" value="F:malic enzyme activity"/>
    <property type="evidence" value="ECO:0007669"/>
    <property type="project" value="InterPro"/>
</dbReference>
<dbReference type="Gene3D" id="3.40.50.10380">
    <property type="entry name" value="Malic enzyme, N-terminal domain"/>
    <property type="match status" value="1"/>
</dbReference>
<sequence>MDEMELHKVLKGKIRVNHAIEVTQETLKLLYTPGVANVALECAKDPLKTFEYTRRRKLIAVVSDGSAVLGLGNIGPYGALPVMEGKAMLFKQFGDLDAVPICLKTQDTDEIVKIVSSLEPNFGGVNLEDISAPRCFEILRTLNETLEIPVFHDDQQGTAVVVVAGLINALKLAEKRIEDVKIVVNGIGAAGYNIVKLLFEFGARNIIPCDVHGIINENNALHEYHLEIAKLCGTLDRSGSLRDALDQADVFIGVSKGNLLVAEDIKRMNKAPVVFALANPVPEIDPAKAYEAGAFIVATGRSDYPNQINNLLAFPGIMRFAVEKQVKINNRVLRVAAEVLASAVDPKPDEILPKPFERWPHEYLYHELSKRFSVFAY</sequence>
<comment type="cofactor">
    <cofactor evidence="7">
        <name>Mg(2+)</name>
        <dbReference type="ChEBI" id="CHEBI:18420"/>
    </cofactor>
    <cofactor evidence="7">
        <name>Mn(2+)</name>
        <dbReference type="ChEBI" id="CHEBI:29035"/>
    </cofactor>
    <text evidence="7">Divalent metal cations. Prefers magnesium or manganese.</text>
</comment>
<keyword evidence="3 7" id="KW-0479">Metal-binding</keyword>
<evidence type="ECO:0000256" key="4">
    <source>
        <dbReference type="ARBA" id="ARBA00023002"/>
    </source>
</evidence>
<dbReference type="InterPro" id="IPR051674">
    <property type="entry name" value="Malate_Decarboxylase"/>
</dbReference>
<dbReference type="SMART" id="SM00919">
    <property type="entry name" value="Malic_M"/>
    <property type="match status" value="1"/>
</dbReference>
<protein>
    <submittedName>
        <fullName evidence="10">Malate dehydrogenase</fullName>
    </submittedName>
</protein>
<dbReference type="PIRSF" id="PIRSF000106">
    <property type="entry name" value="ME"/>
    <property type="match status" value="1"/>
</dbReference>
<dbReference type="EMBL" id="LWAF01000006">
    <property type="protein sequence ID" value="ODN30458.1"/>
    <property type="molecule type" value="Genomic_DNA"/>
</dbReference>
<evidence type="ECO:0000256" key="1">
    <source>
        <dbReference type="ARBA" id="ARBA00001936"/>
    </source>
</evidence>
<evidence type="ECO:0000259" key="9">
    <source>
        <dbReference type="SMART" id="SM01274"/>
    </source>
</evidence>
<evidence type="ECO:0000256" key="3">
    <source>
        <dbReference type="ARBA" id="ARBA00022723"/>
    </source>
</evidence>
<dbReference type="InterPro" id="IPR046346">
    <property type="entry name" value="Aminoacid_DH-like_N_sf"/>
</dbReference>
<dbReference type="InterPro" id="IPR012302">
    <property type="entry name" value="Malic_NAD-bd"/>
</dbReference>
<feature type="binding site" evidence="6">
    <location>
        <position position="309"/>
    </location>
    <ligand>
        <name>(S)-malate</name>
        <dbReference type="ChEBI" id="CHEBI:15589"/>
    </ligand>
</feature>
<dbReference type="InterPro" id="IPR037062">
    <property type="entry name" value="Malic_N_dom_sf"/>
</dbReference>
<dbReference type="GO" id="GO:0046872">
    <property type="term" value="F:metal ion binding"/>
    <property type="evidence" value="ECO:0007669"/>
    <property type="project" value="UniProtKB-KW"/>
</dbReference>
<comment type="similarity">
    <text evidence="2">Belongs to the malic enzymes family.</text>
</comment>
<evidence type="ECO:0000256" key="6">
    <source>
        <dbReference type="PIRSR" id="PIRSR000106-2"/>
    </source>
</evidence>
<dbReference type="GO" id="GO:0051287">
    <property type="term" value="F:NAD binding"/>
    <property type="evidence" value="ECO:0007669"/>
    <property type="project" value="InterPro"/>
</dbReference>
<evidence type="ECO:0000313" key="11">
    <source>
        <dbReference type="Proteomes" id="UP000094570"/>
    </source>
</evidence>
<comment type="cofactor">
    <cofactor evidence="1">
        <name>Mn(2+)</name>
        <dbReference type="ChEBI" id="CHEBI:29035"/>
    </cofactor>
</comment>
<feature type="binding site" evidence="7">
    <location>
        <position position="128"/>
    </location>
    <ligand>
        <name>a divalent metal cation</name>
        <dbReference type="ChEBI" id="CHEBI:60240"/>
    </ligand>
</feature>
<feature type="active site" description="Proton acceptor" evidence="5">
    <location>
        <position position="86"/>
    </location>
</feature>
<dbReference type="AlphaFoldDB" id="A0A1E3G440"/>
<dbReference type="Pfam" id="PF03949">
    <property type="entry name" value="Malic_M"/>
    <property type="match status" value="1"/>
</dbReference>
<dbReference type="PANTHER" id="PTHR43237">
    <property type="entry name" value="NADP-DEPENDENT MALIC ENZYME"/>
    <property type="match status" value="1"/>
</dbReference>
<dbReference type="Proteomes" id="UP000094570">
    <property type="component" value="Unassembled WGS sequence"/>
</dbReference>
<feature type="domain" description="Malic enzyme NAD-binding" evidence="8">
    <location>
        <begin position="155"/>
        <end position="358"/>
    </location>
</feature>
<keyword evidence="4" id="KW-0560">Oxidoreductase</keyword>